<dbReference type="PANTHER" id="PTHR12243:SF67">
    <property type="entry name" value="COREPRESSOR OF PANGOLIN, ISOFORM A-RELATED"/>
    <property type="match status" value="1"/>
</dbReference>
<dbReference type="GO" id="GO:0005634">
    <property type="term" value="C:nucleus"/>
    <property type="evidence" value="ECO:0007669"/>
    <property type="project" value="UniProtKB-SubCell"/>
</dbReference>
<dbReference type="PROSITE" id="PS51031">
    <property type="entry name" value="BESS"/>
    <property type="match status" value="1"/>
</dbReference>
<organism evidence="3 4">
    <name type="scientific">Sinocyclocheilus anshuiensis</name>
    <dbReference type="NCBI Taxonomy" id="1608454"/>
    <lineage>
        <taxon>Eukaryota</taxon>
        <taxon>Metazoa</taxon>
        <taxon>Chordata</taxon>
        <taxon>Craniata</taxon>
        <taxon>Vertebrata</taxon>
        <taxon>Euteleostomi</taxon>
        <taxon>Actinopterygii</taxon>
        <taxon>Neopterygii</taxon>
        <taxon>Teleostei</taxon>
        <taxon>Ostariophysi</taxon>
        <taxon>Cypriniformes</taxon>
        <taxon>Cyprinidae</taxon>
        <taxon>Cyprininae</taxon>
        <taxon>Sinocyclocheilus</taxon>
    </lineage>
</organism>
<dbReference type="Pfam" id="PF10545">
    <property type="entry name" value="MADF_DNA_bdg"/>
    <property type="match status" value="1"/>
</dbReference>
<comment type="subcellular location">
    <subcellularLocation>
        <location evidence="1">Nucleus</location>
    </subcellularLocation>
</comment>
<reference evidence="3" key="2">
    <citation type="submission" date="2025-09" db="UniProtKB">
        <authorList>
            <consortium name="Ensembl"/>
        </authorList>
    </citation>
    <scope>IDENTIFICATION</scope>
</reference>
<dbReference type="Proteomes" id="UP000472260">
    <property type="component" value="Unassembled WGS sequence"/>
</dbReference>
<feature type="domain" description="BESS" evidence="2">
    <location>
        <begin position="134"/>
        <end position="173"/>
    </location>
</feature>
<sequence>MCIVKRTLQINHYVFMYNSQSLLFVSVKKLKNLRDKYIKERRAMKEKNSGSEADSQKVWKYFHIMSFLEPHVRERPTSSNMMVNEEEQEVILTLEPATAQIEQEVSDISTTGEDSLSRVLEKVDEISKQLKDCGDDDELFLMSLVPAFKRLSEIQKSTARIEIMWVLHAIQFKEK</sequence>
<name>A0A671LG91_9TELE</name>
<reference evidence="3" key="1">
    <citation type="submission" date="2025-08" db="UniProtKB">
        <authorList>
            <consortium name="Ensembl"/>
        </authorList>
    </citation>
    <scope>IDENTIFICATION</scope>
</reference>
<protein>
    <recommendedName>
        <fullName evidence="2">BESS domain-containing protein</fullName>
    </recommendedName>
</protein>
<dbReference type="InterPro" id="IPR006578">
    <property type="entry name" value="MADF-dom"/>
</dbReference>
<dbReference type="GO" id="GO:0003677">
    <property type="term" value="F:DNA binding"/>
    <property type="evidence" value="ECO:0007669"/>
    <property type="project" value="InterPro"/>
</dbReference>
<keyword evidence="4" id="KW-1185">Reference proteome</keyword>
<proteinExistence type="predicted"/>
<dbReference type="InterPro" id="IPR004210">
    <property type="entry name" value="BESS_motif"/>
</dbReference>
<accession>A0A671LG91</accession>
<evidence type="ECO:0000313" key="3">
    <source>
        <dbReference type="Ensembl" id="ENSSANP00000017316.1"/>
    </source>
</evidence>
<dbReference type="InterPro" id="IPR039353">
    <property type="entry name" value="TF_Adf1"/>
</dbReference>
<dbReference type="Ensembl" id="ENSSANT00000018492.1">
    <property type="protein sequence ID" value="ENSSANP00000017316.1"/>
    <property type="gene ID" value="ENSSANG00000009127.1"/>
</dbReference>
<dbReference type="Pfam" id="PF02944">
    <property type="entry name" value="BESS"/>
    <property type="match status" value="1"/>
</dbReference>
<dbReference type="PANTHER" id="PTHR12243">
    <property type="entry name" value="MADF DOMAIN TRANSCRIPTION FACTOR"/>
    <property type="match status" value="1"/>
</dbReference>
<evidence type="ECO:0000259" key="2">
    <source>
        <dbReference type="PROSITE" id="PS51031"/>
    </source>
</evidence>
<evidence type="ECO:0000313" key="4">
    <source>
        <dbReference type="Proteomes" id="UP000472260"/>
    </source>
</evidence>
<dbReference type="AlphaFoldDB" id="A0A671LG91"/>
<dbReference type="GO" id="GO:0005667">
    <property type="term" value="C:transcription regulator complex"/>
    <property type="evidence" value="ECO:0007669"/>
    <property type="project" value="TreeGrafter"/>
</dbReference>
<evidence type="ECO:0000256" key="1">
    <source>
        <dbReference type="PROSITE-ProRule" id="PRU00371"/>
    </source>
</evidence>
<keyword evidence="1" id="KW-0539">Nucleus</keyword>
<dbReference type="GO" id="GO:0006357">
    <property type="term" value="P:regulation of transcription by RNA polymerase II"/>
    <property type="evidence" value="ECO:0007669"/>
    <property type="project" value="TreeGrafter"/>
</dbReference>